<dbReference type="InterPro" id="IPR016055">
    <property type="entry name" value="A-D-PHexomutase_a/b/a-I/II/III"/>
</dbReference>
<keyword evidence="3" id="KW-0597">Phosphoprotein</keyword>
<dbReference type="RefSeq" id="WP_066339049.1">
    <property type="nucleotide sequence ID" value="NZ_CP016503.1"/>
</dbReference>
<feature type="domain" description="Alpha-D-phosphohexomutase alpha/beta/alpha" evidence="9">
    <location>
        <begin position="6"/>
        <end position="135"/>
    </location>
</feature>
<evidence type="ECO:0000256" key="7">
    <source>
        <dbReference type="RuleBase" id="RU004326"/>
    </source>
</evidence>
<dbReference type="Proteomes" id="UP000092884">
    <property type="component" value="Chromosome"/>
</dbReference>
<evidence type="ECO:0000256" key="6">
    <source>
        <dbReference type="ARBA" id="ARBA00023235"/>
    </source>
</evidence>
<organism evidence="12 13">
    <name type="scientific">Helicobacter enhydrae</name>
    <dbReference type="NCBI Taxonomy" id="222136"/>
    <lineage>
        <taxon>Bacteria</taxon>
        <taxon>Pseudomonadati</taxon>
        <taxon>Campylobacterota</taxon>
        <taxon>Epsilonproteobacteria</taxon>
        <taxon>Campylobacterales</taxon>
        <taxon>Helicobacteraceae</taxon>
        <taxon>Helicobacter</taxon>
    </lineage>
</organism>
<keyword evidence="4 7" id="KW-0479">Metal-binding</keyword>
<evidence type="ECO:0000259" key="10">
    <source>
        <dbReference type="Pfam" id="PF02879"/>
    </source>
</evidence>
<dbReference type="EMBL" id="CP016503">
    <property type="protein sequence ID" value="ANV97672.1"/>
    <property type="molecule type" value="Genomic_DNA"/>
</dbReference>
<sequence>MQKEHIFREYDIRGIFDIDLDQEIVTCIGERIGALLKDANQKSISIGYDARVHSKQLFEWLTDGLHLHSIKINDLGLIPTPTAYFATFSPTLANTNSIMITGSHNPKEYNGFKITLLGKPFYGQSIQALKNSIAQTPKPHPTNPQPKAITQVPILEEYQAFLIDHFQTLRDFPHPIAIDCGNGVAGVALIPVLQALNIDFVALYADPDGDFPNHHPDPSEAKNLQDLKRLMHDQQIPIGLAFDGDADRIALLSTRVAYQGDELTILFAHQIAQEIAPQKPIIIGEVKCSSVMYDEIDKIGTSVMYKTGHSNLKVKLKELNASFAGEMSGHLFFNDRYFGYDDGIYAGLRALELFLHSSIESVEEQILSLPKLCSTPEEKIPTTEDKKFQIIATLQKKLQNPNQEFPKIKQIIDIDGIRVVFENGWALIRASNTTPVLVTRFEAKTQEDLELYKAQMLSLIEDELR</sequence>
<dbReference type="Pfam" id="PF02879">
    <property type="entry name" value="PGM_PMM_II"/>
    <property type="match status" value="1"/>
</dbReference>
<dbReference type="CDD" id="cd03089">
    <property type="entry name" value="PMM_PGM"/>
    <property type="match status" value="1"/>
</dbReference>
<dbReference type="Pfam" id="PF02878">
    <property type="entry name" value="PGM_PMM_I"/>
    <property type="match status" value="1"/>
</dbReference>
<accession>A0A1B1U4N8</accession>
<dbReference type="OrthoDB" id="9803322at2"/>
<proteinExistence type="inferred from homology"/>
<dbReference type="Pfam" id="PF00408">
    <property type="entry name" value="PGM_PMM_IV"/>
    <property type="match status" value="1"/>
</dbReference>
<keyword evidence="13" id="KW-1185">Reference proteome</keyword>
<comment type="cofactor">
    <cofactor evidence="1">
        <name>Mg(2+)</name>
        <dbReference type="ChEBI" id="CHEBI:18420"/>
    </cofactor>
</comment>
<name>A0A1B1U4N8_9HELI</name>
<evidence type="ECO:0000256" key="3">
    <source>
        <dbReference type="ARBA" id="ARBA00022553"/>
    </source>
</evidence>
<dbReference type="SUPFAM" id="SSF53738">
    <property type="entry name" value="Phosphoglucomutase, first 3 domains"/>
    <property type="match status" value="3"/>
</dbReference>
<dbReference type="InterPro" id="IPR005845">
    <property type="entry name" value="A-D-PHexomutase_a/b/a-II"/>
</dbReference>
<dbReference type="GO" id="GO:0016868">
    <property type="term" value="F:intramolecular phosphotransferase activity"/>
    <property type="evidence" value="ECO:0007669"/>
    <property type="project" value="InterPro"/>
</dbReference>
<protein>
    <submittedName>
        <fullName evidence="12">Phospho-sugar mutase</fullName>
    </submittedName>
</protein>
<dbReference type="InterPro" id="IPR005841">
    <property type="entry name" value="Alpha-D-phosphohexomutase_SF"/>
</dbReference>
<keyword evidence="5 7" id="KW-0460">Magnesium</keyword>
<evidence type="ECO:0000313" key="13">
    <source>
        <dbReference type="Proteomes" id="UP000092884"/>
    </source>
</evidence>
<dbReference type="Gene3D" id="3.40.120.10">
    <property type="entry name" value="Alpha-D-Glucose-1,6-Bisphosphate, subunit A, domain 3"/>
    <property type="match status" value="3"/>
</dbReference>
<dbReference type="InterPro" id="IPR016066">
    <property type="entry name" value="A-D-PHexomutase_CS"/>
</dbReference>
<dbReference type="InterPro" id="IPR005846">
    <property type="entry name" value="A-D-PHexomutase_a/b/a-III"/>
</dbReference>
<dbReference type="InterPro" id="IPR005843">
    <property type="entry name" value="A-D-PHexomutase_C"/>
</dbReference>
<keyword evidence="6" id="KW-0413">Isomerase</keyword>
<feature type="domain" description="Alpha-D-phosphohexomutase alpha/beta/alpha" evidence="11">
    <location>
        <begin position="260"/>
        <end position="366"/>
    </location>
</feature>
<dbReference type="Pfam" id="PF02880">
    <property type="entry name" value="PGM_PMM_III"/>
    <property type="match status" value="1"/>
</dbReference>
<dbReference type="AlphaFoldDB" id="A0A1B1U4N8"/>
<feature type="domain" description="Alpha-D-phosphohexomutase alpha/beta/alpha" evidence="10">
    <location>
        <begin position="169"/>
        <end position="252"/>
    </location>
</feature>
<evidence type="ECO:0000256" key="5">
    <source>
        <dbReference type="ARBA" id="ARBA00022842"/>
    </source>
</evidence>
<evidence type="ECO:0000313" key="12">
    <source>
        <dbReference type="EMBL" id="ANV97672.1"/>
    </source>
</evidence>
<evidence type="ECO:0000259" key="11">
    <source>
        <dbReference type="Pfam" id="PF02880"/>
    </source>
</evidence>
<evidence type="ECO:0000256" key="2">
    <source>
        <dbReference type="ARBA" id="ARBA00010231"/>
    </source>
</evidence>
<evidence type="ECO:0000259" key="9">
    <source>
        <dbReference type="Pfam" id="PF02878"/>
    </source>
</evidence>
<dbReference type="InterPro" id="IPR036900">
    <property type="entry name" value="A-D-PHexomutase_C_sf"/>
</dbReference>
<dbReference type="GO" id="GO:0000287">
    <property type="term" value="F:magnesium ion binding"/>
    <property type="evidence" value="ECO:0007669"/>
    <property type="project" value="InterPro"/>
</dbReference>
<evidence type="ECO:0000256" key="4">
    <source>
        <dbReference type="ARBA" id="ARBA00022723"/>
    </source>
</evidence>
<dbReference type="Gene3D" id="3.30.310.50">
    <property type="entry name" value="Alpha-D-phosphohexomutase, C-terminal domain"/>
    <property type="match status" value="1"/>
</dbReference>
<dbReference type="PRINTS" id="PR00509">
    <property type="entry name" value="PGMPMM"/>
</dbReference>
<dbReference type="KEGG" id="het:BBW65_02110"/>
<gene>
    <name evidence="12" type="ORF">BBW65_02110</name>
</gene>
<dbReference type="STRING" id="222136.BBW65_02110"/>
<dbReference type="PANTHER" id="PTHR43771:SF2">
    <property type="entry name" value="PHOSPHOMANNOMUTASE_PHOSPHOGLUCOMUTASE"/>
    <property type="match status" value="1"/>
</dbReference>
<dbReference type="SUPFAM" id="SSF55957">
    <property type="entry name" value="Phosphoglucomutase, C-terminal domain"/>
    <property type="match status" value="1"/>
</dbReference>
<dbReference type="GO" id="GO:0005975">
    <property type="term" value="P:carbohydrate metabolic process"/>
    <property type="evidence" value="ECO:0007669"/>
    <property type="project" value="InterPro"/>
</dbReference>
<evidence type="ECO:0000256" key="1">
    <source>
        <dbReference type="ARBA" id="ARBA00001946"/>
    </source>
</evidence>
<dbReference type="PROSITE" id="PS00710">
    <property type="entry name" value="PGM_PMM"/>
    <property type="match status" value="1"/>
</dbReference>
<comment type="similarity">
    <text evidence="2 7">Belongs to the phosphohexose mutase family.</text>
</comment>
<dbReference type="PANTHER" id="PTHR43771">
    <property type="entry name" value="PHOSPHOMANNOMUTASE"/>
    <property type="match status" value="1"/>
</dbReference>
<reference evidence="13" key="1">
    <citation type="submission" date="2016-07" db="EMBL/GenBank/DDBJ databases">
        <authorList>
            <person name="Florea S."/>
            <person name="Webb J.S."/>
            <person name="Jaromczyk J."/>
            <person name="Schardl C.L."/>
        </authorList>
    </citation>
    <scope>NUCLEOTIDE SEQUENCE [LARGE SCALE GENOMIC DNA]</scope>
    <source>
        <strain evidence="13">MIT 01-6242</strain>
    </source>
</reference>
<feature type="domain" description="Alpha-D-phosphohexomutase C-terminal" evidence="8">
    <location>
        <begin position="393"/>
        <end position="457"/>
    </location>
</feature>
<evidence type="ECO:0000259" key="8">
    <source>
        <dbReference type="Pfam" id="PF00408"/>
    </source>
</evidence>
<dbReference type="InterPro" id="IPR005844">
    <property type="entry name" value="A-D-PHexomutase_a/b/a-I"/>
</dbReference>